<dbReference type="eggNOG" id="COG2836">
    <property type="taxonomic scope" value="Bacteria"/>
</dbReference>
<dbReference type="Pfam" id="PF13386">
    <property type="entry name" value="DsbD_2"/>
    <property type="match status" value="1"/>
</dbReference>
<organism evidence="3 4">
    <name type="scientific">Photobacterium aphoticum</name>
    <dbReference type="NCBI Taxonomy" id="754436"/>
    <lineage>
        <taxon>Bacteria</taxon>
        <taxon>Pseudomonadati</taxon>
        <taxon>Pseudomonadota</taxon>
        <taxon>Gammaproteobacteria</taxon>
        <taxon>Vibrionales</taxon>
        <taxon>Vibrionaceae</taxon>
        <taxon>Photobacterium</taxon>
    </lineage>
</organism>
<keyword evidence="1" id="KW-0812">Transmembrane</keyword>
<gene>
    <name evidence="3" type="ORF">JCM19237_6498</name>
</gene>
<accession>A0A090QP60</accession>
<evidence type="ECO:0000259" key="2">
    <source>
        <dbReference type="Pfam" id="PF13386"/>
    </source>
</evidence>
<protein>
    <submittedName>
        <fullName evidence="3">Heavy-metal-associated domain (N-terminus) and membrane-bounded cytochrome biogenesis CcycZ-like domainprotein</fullName>
    </submittedName>
</protein>
<feature type="transmembrane region" description="Helical" evidence="1">
    <location>
        <begin position="33"/>
        <end position="53"/>
    </location>
</feature>
<dbReference type="EMBL" id="BBMN01000002">
    <property type="protein sequence ID" value="GAL03604.1"/>
    <property type="molecule type" value="Genomic_DNA"/>
</dbReference>
<name>A0A090QP60_9GAMM</name>
<dbReference type="Proteomes" id="UP000029227">
    <property type="component" value="Unassembled WGS sequence"/>
</dbReference>
<keyword evidence="1" id="KW-1133">Transmembrane helix</keyword>
<dbReference type="PANTHER" id="PTHR42208">
    <property type="entry name" value="HEAVY METAL TRANSPORTER-RELATED"/>
    <property type="match status" value="1"/>
</dbReference>
<proteinExistence type="predicted"/>
<dbReference type="InterPro" id="IPR039447">
    <property type="entry name" value="UreH-like_TM_dom"/>
</dbReference>
<comment type="caution">
    <text evidence="3">The sequence shown here is derived from an EMBL/GenBank/DDBJ whole genome shotgun (WGS) entry which is preliminary data.</text>
</comment>
<feature type="domain" description="Urease accessory protein UreH-like transmembrane" evidence="2">
    <location>
        <begin position="1"/>
        <end position="181"/>
    </location>
</feature>
<feature type="transmembrane region" description="Helical" evidence="1">
    <location>
        <begin position="59"/>
        <end position="78"/>
    </location>
</feature>
<keyword evidence="1" id="KW-0472">Membrane</keyword>
<evidence type="ECO:0000313" key="3">
    <source>
        <dbReference type="EMBL" id="GAL03604.1"/>
    </source>
</evidence>
<evidence type="ECO:0000256" key="1">
    <source>
        <dbReference type="SAM" id="Phobius"/>
    </source>
</evidence>
<reference evidence="3 4" key="1">
    <citation type="journal article" date="2014" name="Genome Announc.">
        <title>Draft Genome Sequences of Two Vibrionaceae Species, Vibrio ponticus C121 and Photobacterium aphoticum C119, Isolated as Coral Reef Microbiota.</title>
        <authorList>
            <person name="Al-saari N."/>
            <person name="Meirelles P.M."/>
            <person name="Mino S."/>
            <person name="Suda W."/>
            <person name="Oshima K."/>
            <person name="Hattori M."/>
            <person name="Ohkuma M."/>
            <person name="Thompson F.L."/>
            <person name="Gomez-Gil B."/>
            <person name="Sawabe T."/>
            <person name="Sawabe T."/>
        </authorList>
    </citation>
    <scope>NUCLEOTIDE SEQUENCE [LARGE SCALE GENOMIC DNA]</scope>
    <source>
        <strain evidence="3 4">JCM 19237</strain>
    </source>
</reference>
<dbReference type="AlphaFoldDB" id="A0A090QP60"/>
<sequence length="264" mass="29380">MCGGVAAAVTLGMPGDQQSRRWPYLFCYNAGRLFSYMVAGAIIGGAFAGMANYSGYTSSLVALRLVAAFMMILLALYIGQWWQGVSRIERLGQGLWRQLAPKAQSLLPLKSPFAALPFGALWGWLPCGLVYSTLSWAAVSGGAFSGASVMFAFGLGTLPAMIAVGGMAQQLQKWLKTTTSNVRAPCCYWLMGSYWLYRNQTNNVVIFNTRHNDSYYVKILTYIKLVRQAYDFRQTYNQTYPIWRVCDPLSGLQYQSVVYSIYVK</sequence>
<dbReference type="PANTHER" id="PTHR42208:SF1">
    <property type="entry name" value="HEAVY METAL TRANSPORTER"/>
    <property type="match status" value="1"/>
</dbReference>
<dbReference type="STRING" id="754436.JCM19237_6498"/>
<feature type="transmembrane region" description="Helical" evidence="1">
    <location>
        <begin position="143"/>
        <end position="166"/>
    </location>
</feature>
<feature type="transmembrane region" description="Helical" evidence="1">
    <location>
        <begin position="113"/>
        <end position="131"/>
    </location>
</feature>
<evidence type="ECO:0000313" key="4">
    <source>
        <dbReference type="Proteomes" id="UP000029227"/>
    </source>
</evidence>